<dbReference type="RefSeq" id="WP_316659737.1">
    <property type="nucleotide sequence ID" value="NZ_CATYWO010000011.1"/>
</dbReference>
<dbReference type="EMBL" id="CATYWO010000011">
    <property type="protein sequence ID" value="CAJ0802362.1"/>
    <property type="molecule type" value="Genomic_DNA"/>
</dbReference>
<evidence type="ECO:0008006" key="3">
    <source>
        <dbReference type="Google" id="ProtNLM"/>
    </source>
</evidence>
<gene>
    <name evidence="1" type="ORF">LMG7141_04099</name>
</gene>
<keyword evidence="2" id="KW-1185">Reference proteome</keyword>
<reference evidence="1 2" key="1">
    <citation type="submission" date="2023-07" db="EMBL/GenBank/DDBJ databases">
        <authorList>
            <person name="Peeters C."/>
        </authorList>
    </citation>
    <scope>NUCLEOTIDE SEQUENCE [LARGE SCALE GENOMIC DNA]</scope>
    <source>
        <strain evidence="1 2">LMG 7141</strain>
    </source>
</reference>
<sequence length="126" mass="13823">MHFARTRKRLTVWLGLTAMVLVLFAPMVSKALELRKLRAFDQTAPLCETQPSANSDLPARHDMSAGHHAACGYCELLAEHVLVPTFIPPMAAPAPIHATAWPPGSGRLAVHQARHVGRPRDSPFLF</sequence>
<evidence type="ECO:0000313" key="1">
    <source>
        <dbReference type="EMBL" id="CAJ0802362.1"/>
    </source>
</evidence>
<dbReference type="InterPro" id="IPR021333">
    <property type="entry name" value="DUF2946"/>
</dbReference>
<comment type="caution">
    <text evidence="1">The sequence shown here is derived from an EMBL/GenBank/DDBJ whole genome shotgun (WGS) entry which is preliminary data.</text>
</comment>
<accession>A0ABM9JT04</accession>
<dbReference type="Pfam" id="PF11162">
    <property type="entry name" value="DUF2946"/>
    <property type="match status" value="1"/>
</dbReference>
<name>A0ABM9JT04_9RALS</name>
<evidence type="ECO:0000313" key="2">
    <source>
        <dbReference type="Proteomes" id="UP001189616"/>
    </source>
</evidence>
<dbReference type="Proteomes" id="UP001189616">
    <property type="component" value="Unassembled WGS sequence"/>
</dbReference>
<organism evidence="1 2">
    <name type="scientific">Ralstonia condita</name>
    <dbReference type="NCBI Taxonomy" id="3058600"/>
    <lineage>
        <taxon>Bacteria</taxon>
        <taxon>Pseudomonadati</taxon>
        <taxon>Pseudomonadota</taxon>
        <taxon>Betaproteobacteria</taxon>
        <taxon>Burkholderiales</taxon>
        <taxon>Burkholderiaceae</taxon>
        <taxon>Ralstonia</taxon>
    </lineage>
</organism>
<proteinExistence type="predicted"/>
<protein>
    <recommendedName>
        <fullName evidence="3">DUF2946 domain-containing protein</fullName>
    </recommendedName>
</protein>